<evidence type="ECO:0000313" key="2">
    <source>
        <dbReference type="EMBL" id="RVX22663.1"/>
    </source>
</evidence>
<dbReference type="Pfam" id="PF25015">
    <property type="entry name" value="RBD_AKAP-17A"/>
    <property type="match status" value="1"/>
</dbReference>
<gene>
    <name evidence="2" type="ORF">CK203_012760</name>
</gene>
<evidence type="ECO:0000313" key="3">
    <source>
        <dbReference type="Proteomes" id="UP000288805"/>
    </source>
</evidence>
<dbReference type="EMBL" id="QGNW01000003">
    <property type="protein sequence ID" value="RVX22663.1"/>
    <property type="molecule type" value="Genomic_DNA"/>
</dbReference>
<name>A0A438KN81_VITVI</name>
<dbReference type="PANTHER" id="PTHR12484:SF4">
    <property type="entry name" value="A-KINASE ANCHOR PROTEIN 17A"/>
    <property type="match status" value="1"/>
</dbReference>
<reference evidence="2 3" key="1">
    <citation type="journal article" date="2018" name="PLoS Genet.">
        <title>Population sequencing reveals clonal diversity and ancestral inbreeding in the grapevine cultivar Chardonnay.</title>
        <authorList>
            <person name="Roach M.J."/>
            <person name="Johnson D.L."/>
            <person name="Bohlmann J."/>
            <person name="van Vuuren H.J."/>
            <person name="Jones S.J."/>
            <person name="Pretorius I.S."/>
            <person name="Schmidt S.A."/>
            <person name="Borneman A.R."/>
        </authorList>
    </citation>
    <scope>NUCLEOTIDE SEQUENCE [LARGE SCALE GENOMIC DNA]</scope>
    <source>
        <strain evidence="3">cv. Chardonnay</strain>
        <tissue evidence="2">Leaf</tissue>
    </source>
</reference>
<protein>
    <recommendedName>
        <fullName evidence="4">A-kinase anchor protein 17A</fullName>
    </recommendedName>
</protein>
<accession>A0A438KN81</accession>
<dbReference type="InterPro" id="IPR056852">
    <property type="entry name" value="AK17A/B"/>
</dbReference>
<dbReference type="PANTHER" id="PTHR12484">
    <property type="entry name" value="B-LYMPHOCYTE ANTIGEN-RELATED"/>
    <property type="match status" value="1"/>
</dbReference>
<evidence type="ECO:0000256" key="1">
    <source>
        <dbReference type="SAM" id="MobiDB-lite"/>
    </source>
</evidence>
<dbReference type="AlphaFoldDB" id="A0A438KN81"/>
<comment type="caution">
    <text evidence="2">The sequence shown here is derived from an EMBL/GenBank/DDBJ whole genome shotgun (WGS) entry which is preliminary data.</text>
</comment>
<proteinExistence type="predicted"/>
<evidence type="ECO:0008006" key="4">
    <source>
        <dbReference type="Google" id="ProtNLM"/>
    </source>
</evidence>
<organism evidence="2 3">
    <name type="scientific">Vitis vinifera</name>
    <name type="common">Grape</name>
    <dbReference type="NCBI Taxonomy" id="29760"/>
    <lineage>
        <taxon>Eukaryota</taxon>
        <taxon>Viridiplantae</taxon>
        <taxon>Streptophyta</taxon>
        <taxon>Embryophyta</taxon>
        <taxon>Tracheophyta</taxon>
        <taxon>Spermatophyta</taxon>
        <taxon>Magnoliopsida</taxon>
        <taxon>eudicotyledons</taxon>
        <taxon>Gunneridae</taxon>
        <taxon>Pentapetalae</taxon>
        <taxon>rosids</taxon>
        <taxon>Vitales</taxon>
        <taxon>Vitaceae</taxon>
        <taxon>Viteae</taxon>
        <taxon>Vitis</taxon>
    </lineage>
</organism>
<dbReference type="Proteomes" id="UP000288805">
    <property type="component" value="Unassembled WGS sequence"/>
</dbReference>
<sequence>MGTKSLDSLRPTETLEIENGLTLVPRVMLNLTIFPSETASVTKPIDEWQLKRALIDFLKTSFHVPITVPEEDLHIKRFKDLKKRKRVDPVAGGTIFIRDLGFLNNKNEDDLEVLDKKFLDWKSLLVEKMDGIELNLEGVKFRLGVAIPATDDFQGMKKDWEDFYAFGNRGYSRGGSGRQQPDTIVLRGAPSRWFAEPRVSSKPSMLVTHTIFSTFGKIRNLNVAEDNDLGDKEDEDDGDIVSGLHCKIVVQFERYRDFYNALKVLCGRSLQKRIVFSIKDFACFPRKLVEIAIEQQGSRLKADYEVSWDKDGFFRNTRSHAQERSSRMPEMGADSYKSGAPRRQPYFPRSGYDNSRPKRSSEWEEHSGKRVVWELIDVRMSFNICGTTQKMYFAPSNRNSSRSLMQE</sequence>
<feature type="region of interest" description="Disordered" evidence="1">
    <location>
        <begin position="319"/>
        <end position="363"/>
    </location>
</feature>